<gene>
    <name evidence="2" type="ORF">SAMN04488112_103111</name>
</gene>
<dbReference type="EMBL" id="FMZA01000003">
    <property type="protein sequence ID" value="SDC11743.1"/>
    <property type="molecule type" value="Genomic_DNA"/>
</dbReference>
<reference evidence="2 3" key="1">
    <citation type="submission" date="2016-10" db="EMBL/GenBank/DDBJ databases">
        <authorList>
            <person name="de Groot N.N."/>
        </authorList>
    </citation>
    <scope>NUCLEOTIDE SEQUENCE [LARGE SCALE GENOMIC DNA]</scope>
    <source>
        <strain evidence="2 3">DSM 45514</strain>
    </source>
</reference>
<evidence type="ECO:0000256" key="1">
    <source>
        <dbReference type="SAM" id="Phobius"/>
    </source>
</evidence>
<dbReference type="AlphaFoldDB" id="A0A1G6IZJ7"/>
<dbReference type="STRING" id="1236220.SAMN04488112_103111"/>
<dbReference type="Proteomes" id="UP000199387">
    <property type="component" value="Unassembled WGS sequence"/>
</dbReference>
<keyword evidence="1" id="KW-0472">Membrane</keyword>
<sequence length="48" mass="5621">MNIMIGFGILIFLMFFTSLVGGLWWLAQTESRQEKMEESLPEKNQKQV</sequence>
<keyword evidence="1" id="KW-1133">Transmembrane helix</keyword>
<name>A0A1G6IZJ7_9BACL</name>
<feature type="transmembrane region" description="Helical" evidence="1">
    <location>
        <begin position="6"/>
        <end position="27"/>
    </location>
</feature>
<accession>A0A1G6IZJ7</accession>
<protein>
    <submittedName>
        <fullName evidence="2">Uncharacterized protein</fullName>
    </submittedName>
</protein>
<keyword evidence="1" id="KW-0812">Transmembrane</keyword>
<evidence type="ECO:0000313" key="3">
    <source>
        <dbReference type="Proteomes" id="UP000199387"/>
    </source>
</evidence>
<evidence type="ECO:0000313" key="2">
    <source>
        <dbReference type="EMBL" id="SDC11743.1"/>
    </source>
</evidence>
<keyword evidence="3" id="KW-1185">Reference proteome</keyword>
<organism evidence="2 3">
    <name type="scientific">Melghirimyces thermohalophilus</name>
    <dbReference type="NCBI Taxonomy" id="1236220"/>
    <lineage>
        <taxon>Bacteria</taxon>
        <taxon>Bacillati</taxon>
        <taxon>Bacillota</taxon>
        <taxon>Bacilli</taxon>
        <taxon>Bacillales</taxon>
        <taxon>Thermoactinomycetaceae</taxon>
        <taxon>Melghirimyces</taxon>
    </lineage>
</organism>
<proteinExistence type="predicted"/>
<dbReference type="RefSeq" id="WP_171049727.1">
    <property type="nucleotide sequence ID" value="NZ_FMZA01000003.1"/>
</dbReference>